<dbReference type="EMBL" id="BPLR01010947">
    <property type="protein sequence ID" value="GIY43220.1"/>
    <property type="molecule type" value="Genomic_DNA"/>
</dbReference>
<protein>
    <submittedName>
        <fullName evidence="1">Uncharacterized protein</fullName>
    </submittedName>
</protein>
<accession>A0AAV4TEM8</accession>
<sequence length="67" mass="7368">MMSAGKRHDDLITRSFLMKCRSADSVPRSRDFIRSELLVSRLGGATGEDRVVGEHVEEVLGIRPGGI</sequence>
<keyword evidence="2" id="KW-1185">Reference proteome</keyword>
<dbReference type="Proteomes" id="UP001054945">
    <property type="component" value="Unassembled WGS sequence"/>
</dbReference>
<dbReference type="AlphaFoldDB" id="A0AAV4TEM8"/>
<reference evidence="1 2" key="1">
    <citation type="submission" date="2021-06" db="EMBL/GenBank/DDBJ databases">
        <title>Caerostris extrusa draft genome.</title>
        <authorList>
            <person name="Kono N."/>
            <person name="Arakawa K."/>
        </authorList>
    </citation>
    <scope>NUCLEOTIDE SEQUENCE [LARGE SCALE GENOMIC DNA]</scope>
</reference>
<evidence type="ECO:0000313" key="1">
    <source>
        <dbReference type="EMBL" id="GIY43220.1"/>
    </source>
</evidence>
<organism evidence="1 2">
    <name type="scientific">Caerostris extrusa</name>
    <name type="common">Bark spider</name>
    <name type="synonym">Caerostris bankana</name>
    <dbReference type="NCBI Taxonomy" id="172846"/>
    <lineage>
        <taxon>Eukaryota</taxon>
        <taxon>Metazoa</taxon>
        <taxon>Ecdysozoa</taxon>
        <taxon>Arthropoda</taxon>
        <taxon>Chelicerata</taxon>
        <taxon>Arachnida</taxon>
        <taxon>Araneae</taxon>
        <taxon>Araneomorphae</taxon>
        <taxon>Entelegynae</taxon>
        <taxon>Araneoidea</taxon>
        <taxon>Araneidae</taxon>
        <taxon>Caerostris</taxon>
    </lineage>
</organism>
<name>A0AAV4TEM8_CAEEX</name>
<gene>
    <name evidence="1" type="ORF">CEXT_637111</name>
</gene>
<proteinExistence type="predicted"/>
<comment type="caution">
    <text evidence="1">The sequence shown here is derived from an EMBL/GenBank/DDBJ whole genome shotgun (WGS) entry which is preliminary data.</text>
</comment>
<evidence type="ECO:0000313" key="2">
    <source>
        <dbReference type="Proteomes" id="UP001054945"/>
    </source>
</evidence>